<reference evidence="3 4" key="1">
    <citation type="submission" date="2024-04" db="EMBL/GenBank/DDBJ databases">
        <title>Polymorphospora sp. isolated from Baiyangdian Lake in Xiong'an New Area.</title>
        <authorList>
            <person name="Zhang X."/>
            <person name="Liu J."/>
        </authorList>
    </citation>
    <scope>NUCLEOTIDE SEQUENCE [LARGE SCALE GENOMIC DNA]</scope>
    <source>
        <strain evidence="3 4">2-325</strain>
    </source>
</reference>
<organism evidence="3 4">
    <name type="scientific">Polymorphospora lycopeni</name>
    <dbReference type="NCBI Taxonomy" id="3140240"/>
    <lineage>
        <taxon>Bacteria</taxon>
        <taxon>Bacillati</taxon>
        <taxon>Actinomycetota</taxon>
        <taxon>Actinomycetes</taxon>
        <taxon>Micromonosporales</taxon>
        <taxon>Micromonosporaceae</taxon>
        <taxon>Polymorphospora</taxon>
    </lineage>
</organism>
<dbReference type="RefSeq" id="WP_375736441.1">
    <property type="nucleotide sequence ID" value="NZ_JBCGDC010000135.1"/>
</dbReference>
<protein>
    <submittedName>
        <fullName evidence="3">Uncharacterized protein</fullName>
    </submittedName>
</protein>
<feature type="transmembrane region" description="Helical" evidence="2">
    <location>
        <begin position="148"/>
        <end position="174"/>
    </location>
</feature>
<feature type="transmembrane region" description="Helical" evidence="2">
    <location>
        <begin position="194"/>
        <end position="216"/>
    </location>
</feature>
<feature type="transmembrane region" description="Helical" evidence="2">
    <location>
        <begin position="52"/>
        <end position="71"/>
    </location>
</feature>
<evidence type="ECO:0000256" key="1">
    <source>
        <dbReference type="SAM" id="MobiDB-lite"/>
    </source>
</evidence>
<name>A0ABV5CZT8_9ACTN</name>
<dbReference type="EMBL" id="JBCGDC010000135">
    <property type="protein sequence ID" value="MFB6397309.1"/>
    <property type="molecule type" value="Genomic_DNA"/>
</dbReference>
<sequence>MAYRTWGKVLLAALGVGALAGAGQLGIAYGLGLVRFARLFDGTTQNLWPAQLAWVTWFAAIAAVAGGFAAERLARRHGLATPIGVRIAYAVVAGLGATAVAPLAMLPARAALVASPDPVGAVGLAATLGAVVGAAVAVAALTQRAIGWNVAASIAAVWLLALLSVVPSLGPAAAPPDVRLGVFDPAGLGTGAGGRLALVVMPALALVAGAGLGVLARLRGHPVVPAALSGAVAPALLAFAYLAAGPGDSADRYQANPYWAALLAVATGAIGSVLAVLTRLPGQAPRPGTADGSTATGTAAGRAGGRHRLKFRRPDTEATTSESTPTTDGSDSAGPDRTGATAPDAPSVPTQPAREPAPSAVPDRTTDPVPAPATEPVPVGTTGNEPPAPATTVLPVLTKAEPVRPTPRPSEPSTPPRPRSPEPATQSTQRSPEPAARATAEPAPRPVPRPAPETVVRPTPEPAPRPAPAPRVPEPAGAGPAQPIAPPAPPADPARPNLGASLIDRIEAGLDDSVPAAGPTAPAPTGDKERGRSRRRGKPAETPVEPDGTGADDGNAEPTDTVPPRRKLFRRKPAPTGNPVEEPEPPVDEQPADRPAKGRGRKPAKAQDEDYVDWVSGLGTAAPADDRPRRDPGPRLSLRTSDRPPGG</sequence>
<feature type="compositionally biased region" description="Low complexity" evidence="1">
    <location>
        <begin position="515"/>
        <end position="525"/>
    </location>
</feature>
<evidence type="ECO:0000313" key="3">
    <source>
        <dbReference type="EMBL" id="MFB6397309.1"/>
    </source>
</evidence>
<gene>
    <name evidence="3" type="ORF">AAFH96_30060</name>
</gene>
<proteinExistence type="predicted"/>
<dbReference type="PRINTS" id="PR01217">
    <property type="entry name" value="PRICHEXTENSN"/>
</dbReference>
<feature type="compositionally biased region" description="Basic and acidic residues" evidence="1">
    <location>
        <begin position="624"/>
        <end position="633"/>
    </location>
</feature>
<keyword evidence="2" id="KW-0472">Membrane</keyword>
<feature type="transmembrane region" description="Helical" evidence="2">
    <location>
        <begin position="223"/>
        <end position="244"/>
    </location>
</feature>
<accession>A0ABV5CZT8</accession>
<feature type="transmembrane region" description="Helical" evidence="2">
    <location>
        <begin position="83"/>
        <end position="106"/>
    </location>
</feature>
<feature type="compositionally biased region" description="Pro residues" evidence="1">
    <location>
        <begin position="483"/>
        <end position="493"/>
    </location>
</feature>
<feature type="transmembrane region" description="Helical" evidence="2">
    <location>
        <begin position="256"/>
        <end position="277"/>
    </location>
</feature>
<feature type="compositionally biased region" description="Low complexity" evidence="1">
    <location>
        <begin position="288"/>
        <end position="301"/>
    </location>
</feature>
<dbReference type="Proteomes" id="UP001582793">
    <property type="component" value="Unassembled WGS sequence"/>
</dbReference>
<feature type="compositionally biased region" description="Basic residues" evidence="1">
    <location>
        <begin position="564"/>
        <end position="573"/>
    </location>
</feature>
<feature type="region of interest" description="Disordered" evidence="1">
    <location>
        <begin position="284"/>
        <end position="647"/>
    </location>
</feature>
<evidence type="ECO:0000313" key="4">
    <source>
        <dbReference type="Proteomes" id="UP001582793"/>
    </source>
</evidence>
<feature type="compositionally biased region" description="Low complexity" evidence="1">
    <location>
        <begin position="432"/>
        <end position="442"/>
    </location>
</feature>
<comment type="caution">
    <text evidence="3">The sequence shown here is derived from an EMBL/GenBank/DDBJ whole genome shotgun (WGS) entry which is preliminary data.</text>
</comment>
<feature type="compositionally biased region" description="Low complexity" evidence="1">
    <location>
        <begin position="317"/>
        <end position="328"/>
    </location>
</feature>
<keyword evidence="2" id="KW-0812">Transmembrane</keyword>
<evidence type="ECO:0000256" key="2">
    <source>
        <dbReference type="SAM" id="Phobius"/>
    </source>
</evidence>
<feature type="compositionally biased region" description="Pro residues" evidence="1">
    <location>
        <begin position="459"/>
        <end position="473"/>
    </location>
</feature>
<keyword evidence="4" id="KW-1185">Reference proteome</keyword>
<feature type="compositionally biased region" description="Pro residues" evidence="1">
    <location>
        <begin position="404"/>
        <end position="418"/>
    </location>
</feature>
<keyword evidence="2" id="KW-1133">Transmembrane helix</keyword>
<feature type="transmembrane region" description="Helical" evidence="2">
    <location>
        <begin position="118"/>
        <end position="141"/>
    </location>
</feature>